<dbReference type="UniPathway" id="UPA00047">
    <property type="reaction ID" value="UER00055"/>
</dbReference>
<dbReference type="InterPro" id="IPR045229">
    <property type="entry name" value="TPP_enz"/>
</dbReference>
<dbReference type="Pfam" id="PF00205">
    <property type="entry name" value="TPP_enzyme_M"/>
    <property type="match status" value="1"/>
</dbReference>
<evidence type="ECO:0000259" key="13">
    <source>
        <dbReference type="Pfam" id="PF02775"/>
    </source>
</evidence>
<keyword evidence="16" id="KW-1185">Reference proteome</keyword>
<comment type="similarity">
    <text evidence="3 11">Belongs to the TPP enzyme family.</text>
</comment>
<dbReference type="InterPro" id="IPR039368">
    <property type="entry name" value="AHAS_TPP"/>
</dbReference>
<proteinExistence type="inferred from homology"/>
<keyword evidence="5 11" id="KW-0028">Amino-acid biosynthesis</keyword>
<comment type="caution">
    <text evidence="15">The sequence shown here is derived from an EMBL/GenBank/DDBJ whole genome shotgun (WGS) entry which is preliminary data.</text>
</comment>
<dbReference type="GO" id="GO:0009097">
    <property type="term" value="P:isoleucine biosynthetic process"/>
    <property type="evidence" value="ECO:0007669"/>
    <property type="project" value="UniProtKB-UniPathway"/>
</dbReference>
<keyword evidence="9 11" id="KW-0786">Thiamine pyrophosphate</keyword>
<dbReference type="PROSITE" id="PS00187">
    <property type="entry name" value="TPP_ENZYMES"/>
    <property type="match status" value="1"/>
</dbReference>
<dbReference type="Gene3D" id="3.40.50.970">
    <property type="match status" value="2"/>
</dbReference>
<dbReference type="Pfam" id="PF02775">
    <property type="entry name" value="TPP_enzyme_C"/>
    <property type="match status" value="1"/>
</dbReference>
<comment type="pathway">
    <text evidence="2 11">Amino-acid biosynthesis; L-valine biosynthesis; L-valine from pyruvate: step 1/4.</text>
</comment>
<feature type="domain" description="Thiamine pyrophosphate enzyme central" evidence="12">
    <location>
        <begin position="218"/>
        <end position="352"/>
    </location>
</feature>
<evidence type="ECO:0000313" key="15">
    <source>
        <dbReference type="EMBL" id="VVM05427.1"/>
    </source>
</evidence>
<evidence type="ECO:0000256" key="10">
    <source>
        <dbReference type="ARBA" id="ARBA00023304"/>
    </source>
</evidence>
<dbReference type="FunFam" id="3.40.50.970:FF:000007">
    <property type="entry name" value="Acetolactate synthase"/>
    <property type="match status" value="1"/>
</dbReference>
<dbReference type="GO" id="GO:0005948">
    <property type="term" value="C:acetolactate synthase complex"/>
    <property type="evidence" value="ECO:0007669"/>
    <property type="project" value="TreeGrafter"/>
</dbReference>
<dbReference type="InterPro" id="IPR012846">
    <property type="entry name" value="Acetolactate_synth_lsu"/>
</dbReference>
<evidence type="ECO:0000256" key="6">
    <source>
        <dbReference type="ARBA" id="ARBA00022679"/>
    </source>
</evidence>
<protein>
    <recommendedName>
        <fullName evidence="4 11">Acetolactate synthase</fullName>
        <ecNumber evidence="4 11">2.2.1.6</ecNumber>
    </recommendedName>
</protein>
<evidence type="ECO:0000256" key="1">
    <source>
        <dbReference type="ARBA" id="ARBA00004974"/>
    </source>
</evidence>
<dbReference type="InterPro" id="IPR029035">
    <property type="entry name" value="DHS-like_NAD/FAD-binding_dom"/>
</dbReference>
<dbReference type="GO" id="GO:0050660">
    <property type="term" value="F:flavin adenine dinucleotide binding"/>
    <property type="evidence" value="ECO:0007669"/>
    <property type="project" value="InterPro"/>
</dbReference>
<evidence type="ECO:0000256" key="2">
    <source>
        <dbReference type="ARBA" id="ARBA00005025"/>
    </source>
</evidence>
<dbReference type="EC" id="2.2.1.6" evidence="4 11"/>
<keyword evidence="8 11" id="KW-0460">Magnesium</keyword>
<evidence type="ECO:0000256" key="3">
    <source>
        <dbReference type="ARBA" id="ARBA00007812"/>
    </source>
</evidence>
<gene>
    <name evidence="15" type="primary">E2.2.1.6L/ilvB/ilvG/ilvI</name>
    <name evidence="15" type="ORF">MAMC_00570</name>
</gene>
<comment type="cofactor">
    <cofactor evidence="11">
        <name>Mg(2+)</name>
        <dbReference type="ChEBI" id="CHEBI:18420"/>
    </cofactor>
    <text evidence="11">Binds 1 Mg(2+) ion per subunit.</text>
</comment>
<reference evidence="15" key="1">
    <citation type="submission" date="2019-09" db="EMBL/GenBank/DDBJ databases">
        <authorList>
            <person name="Cremers G."/>
        </authorList>
    </citation>
    <scope>NUCLEOTIDE SEQUENCE [LARGE SCALE GENOMIC DNA]</scope>
    <source>
        <strain evidence="15">3B</strain>
    </source>
</reference>
<evidence type="ECO:0000259" key="14">
    <source>
        <dbReference type="Pfam" id="PF02776"/>
    </source>
</evidence>
<feature type="domain" description="Thiamine pyrophosphate enzyme TPP-binding" evidence="13">
    <location>
        <begin position="413"/>
        <end position="568"/>
    </location>
</feature>
<dbReference type="GO" id="GO:0009099">
    <property type="term" value="P:L-valine biosynthetic process"/>
    <property type="evidence" value="ECO:0007669"/>
    <property type="project" value="UniProtKB-UniPathway"/>
</dbReference>
<dbReference type="Proteomes" id="UP000381693">
    <property type="component" value="Unassembled WGS sequence"/>
</dbReference>
<comment type="pathway">
    <text evidence="1 11">Amino-acid biosynthesis; L-isoleucine biosynthesis; L-isoleucine from 2-oxobutanoate: step 1/4.</text>
</comment>
<feature type="domain" description="Thiamine pyrophosphate enzyme N-terminal TPP-binding" evidence="14">
    <location>
        <begin position="29"/>
        <end position="142"/>
    </location>
</feature>
<dbReference type="UniPathway" id="UPA00049">
    <property type="reaction ID" value="UER00059"/>
</dbReference>
<dbReference type="FunFam" id="3.40.50.1220:FF:000008">
    <property type="entry name" value="Acetolactate synthase"/>
    <property type="match status" value="1"/>
</dbReference>
<dbReference type="Gene3D" id="3.40.50.1220">
    <property type="entry name" value="TPP-binding domain"/>
    <property type="match status" value="1"/>
</dbReference>
<dbReference type="CDD" id="cd07035">
    <property type="entry name" value="TPP_PYR_POX_like"/>
    <property type="match status" value="1"/>
</dbReference>
<evidence type="ECO:0000256" key="7">
    <source>
        <dbReference type="ARBA" id="ARBA00022723"/>
    </source>
</evidence>
<dbReference type="EMBL" id="CABFUZ020000087">
    <property type="protein sequence ID" value="VVM05427.1"/>
    <property type="molecule type" value="Genomic_DNA"/>
</dbReference>
<dbReference type="InterPro" id="IPR012000">
    <property type="entry name" value="Thiamin_PyroP_enz_cen_dom"/>
</dbReference>
<evidence type="ECO:0000256" key="8">
    <source>
        <dbReference type="ARBA" id="ARBA00022842"/>
    </source>
</evidence>
<comment type="cofactor">
    <cofactor evidence="11">
        <name>thiamine diphosphate</name>
        <dbReference type="ChEBI" id="CHEBI:58937"/>
    </cofactor>
    <text evidence="11">Binds 1 thiamine pyrophosphate per subunit.</text>
</comment>
<evidence type="ECO:0000256" key="11">
    <source>
        <dbReference type="RuleBase" id="RU003591"/>
    </source>
</evidence>
<comment type="catalytic activity">
    <reaction evidence="11">
        <text>2 pyruvate + H(+) = (2S)-2-acetolactate + CO2</text>
        <dbReference type="Rhea" id="RHEA:25249"/>
        <dbReference type="ChEBI" id="CHEBI:15361"/>
        <dbReference type="ChEBI" id="CHEBI:15378"/>
        <dbReference type="ChEBI" id="CHEBI:16526"/>
        <dbReference type="ChEBI" id="CHEBI:58476"/>
        <dbReference type="EC" id="2.2.1.6"/>
    </reaction>
</comment>
<keyword evidence="6 11" id="KW-0808">Transferase</keyword>
<dbReference type="CDD" id="cd02015">
    <property type="entry name" value="TPP_AHAS"/>
    <property type="match status" value="1"/>
</dbReference>
<dbReference type="GO" id="GO:0030976">
    <property type="term" value="F:thiamine pyrophosphate binding"/>
    <property type="evidence" value="ECO:0007669"/>
    <property type="project" value="UniProtKB-UniRule"/>
</dbReference>
<dbReference type="InterPro" id="IPR012001">
    <property type="entry name" value="Thiamin_PyroP_enz_TPP-bd_dom"/>
</dbReference>
<dbReference type="AlphaFoldDB" id="A0A5E6M862"/>
<dbReference type="SUPFAM" id="SSF52518">
    <property type="entry name" value="Thiamin diphosphate-binding fold (THDP-binding)"/>
    <property type="match status" value="2"/>
</dbReference>
<dbReference type="GO" id="GO:0000287">
    <property type="term" value="F:magnesium ion binding"/>
    <property type="evidence" value="ECO:0007669"/>
    <property type="project" value="UniProtKB-UniRule"/>
</dbReference>
<dbReference type="RefSeq" id="WP_142524665.1">
    <property type="nucleotide sequence ID" value="NZ_CABFUZ020000087.1"/>
</dbReference>
<evidence type="ECO:0000256" key="5">
    <source>
        <dbReference type="ARBA" id="ARBA00022605"/>
    </source>
</evidence>
<name>A0A5E6M862_9BACT</name>
<accession>A0A5E6M862</accession>
<dbReference type="Pfam" id="PF02776">
    <property type="entry name" value="TPP_enzyme_N"/>
    <property type="match status" value="1"/>
</dbReference>
<evidence type="ECO:0000313" key="16">
    <source>
        <dbReference type="Proteomes" id="UP000381693"/>
    </source>
</evidence>
<dbReference type="InterPro" id="IPR029061">
    <property type="entry name" value="THDP-binding"/>
</dbReference>
<dbReference type="PANTHER" id="PTHR18968">
    <property type="entry name" value="THIAMINE PYROPHOSPHATE ENZYMES"/>
    <property type="match status" value="1"/>
</dbReference>
<organism evidence="15 16">
    <name type="scientific">Methylacidimicrobium cyclopophantes</name>
    <dbReference type="NCBI Taxonomy" id="1041766"/>
    <lineage>
        <taxon>Bacteria</taxon>
        <taxon>Pseudomonadati</taxon>
        <taxon>Verrucomicrobiota</taxon>
        <taxon>Methylacidimicrobium</taxon>
    </lineage>
</organism>
<dbReference type="InterPro" id="IPR011766">
    <property type="entry name" value="TPP_enzyme_TPP-bd"/>
</dbReference>
<keyword evidence="7 11" id="KW-0479">Metal-binding</keyword>
<dbReference type="GO" id="GO:0003984">
    <property type="term" value="F:acetolactate synthase activity"/>
    <property type="evidence" value="ECO:0007669"/>
    <property type="project" value="UniProtKB-EC"/>
</dbReference>
<dbReference type="PANTHER" id="PTHR18968:SF13">
    <property type="entry name" value="ACETOLACTATE SYNTHASE CATALYTIC SUBUNIT, MITOCHONDRIAL"/>
    <property type="match status" value="1"/>
</dbReference>
<dbReference type="OrthoDB" id="4494979at2"/>
<evidence type="ECO:0000259" key="12">
    <source>
        <dbReference type="Pfam" id="PF00205"/>
    </source>
</evidence>
<sequence>MSCKDSPKASAYDSSVSSSVEFVEESYKNGADAVVAALERAGVDTVFAYPGGASMVLHQSLTRSRKIRTVLPRHEQGGAFMAEGYARASGKVGVCMATSGPGATNLVTGIADAYMDSVPLVAITGQVKREMIGRGAFQETDVFGLTLPIVKHSYLVISPDDIPSIVQEAVLLARSGRPGPVLLDIPKDVQQAPVHPRRSEGSFGRHKPVPRASDEELEAILVSLEMAERPLLYVGGGILAGEAWEALRRFAEKTRVPVTTTLMGIGCFPETHELSLRWLGMHGTVYANYAADACDLLLAMGVRFDDRVTGNVDEFAKGAKIIHVDVDSSELNKNKRAHLPILGDIHDTLDRLNGMLESERRPRKDFKAWHAQLAQWKARYPFSYRPVPGAILPQQVVEELFRLTKGEAIVTTGVGQHQMWAAQFYQFTQPRSFLSSSGLGTMGFGYPAALGAKVAFPNRQVIDIDGDGSFLMNIQELATAVTERIPAKAIILNNQHLGMVVQWEDRFFAGNRAHTFLGDPRNASRYYPSYRTICEGFGVPAEEVRRSEELRPALERLLAAETPYVVDVHVPYTEHVLPMIPAGMTVRDIILGFLPEDDPASAERGRAS</sequence>
<keyword evidence="10 11" id="KW-0100">Branched-chain amino acid biosynthesis</keyword>
<dbReference type="SUPFAM" id="SSF52467">
    <property type="entry name" value="DHS-like NAD/FAD-binding domain"/>
    <property type="match status" value="1"/>
</dbReference>
<dbReference type="NCBIfam" id="TIGR00118">
    <property type="entry name" value="acolac_lg"/>
    <property type="match status" value="1"/>
</dbReference>
<evidence type="ECO:0000256" key="9">
    <source>
        <dbReference type="ARBA" id="ARBA00023052"/>
    </source>
</evidence>
<evidence type="ECO:0000256" key="4">
    <source>
        <dbReference type="ARBA" id="ARBA00013145"/>
    </source>
</evidence>
<dbReference type="InterPro" id="IPR000399">
    <property type="entry name" value="TPP-bd_CS"/>
</dbReference>